<evidence type="ECO:0008006" key="5">
    <source>
        <dbReference type="Google" id="ProtNLM"/>
    </source>
</evidence>
<protein>
    <recommendedName>
        <fullName evidence="5">Nuf2 DHR10-like domain-containing protein</fullName>
    </recommendedName>
</protein>
<feature type="region of interest" description="Disordered" evidence="2">
    <location>
        <begin position="268"/>
        <end position="295"/>
    </location>
</feature>
<feature type="compositionally biased region" description="Basic residues" evidence="2">
    <location>
        <begin position="279"/>
        <end position="295"/>
    </location>
</feature>
<sequence>MPSATTYAEMRQLAETKLQYLTEIQVDMPVDARCGKNLLNFFASICTNMEQLEQQLNQELAAAKEDRQRAANELRAAINDHQIVADERKSLVDERATVAQEIQDLKSLKSDYEQDQKAAEASRMNELTETMKQVNLNMASLDQKLERSIQAAPTDPVSAIANLTATLEKHAKTETEHHAELAIQISQLTNLAVDEKAKDRCKINRLRTMQALAEAELDEFSDINQDLAGRYENEKAHHSETFERFGRAMDSLDKCYHERDRLRNELDSIRVRSRELSPPKRRSRSRGRRNSRQLA</sequence>
<comment type="caution">
    <text evidence="3">The sequence shown here is derived from an EMBL/GenBank/DDBJ whole genome shotgun (WGS) entry which is preliminary data.</text>
</comment>
<accession>A0ABR1VMS1</accession>
<evidence type="ECO:0000256" key="1">
    <source>
        <dbReference type="SAM" id="Coils"/>
    </source>
</evidence>
<evidence type="ECO:0000313" key="4">
    <source>
        <dbReference type="Proteomes" id="UP001446871"/>
    </source>
</evidence>
<feature type="compositionally biased region" description="Basic and acidic residues" evidence="2">
    <location>
        <begin position="268"/>
        <end position="278"/>
    </location>
</feature>
<feature type="coiled-coil region" evidence="1">
    <location>
        <begin position="46"/>
        <end position="151"/>
    </location>
</feature>
<evidence type="ECO:0000313" key="3">
    <source>
        <dbReference type="EMBL" id="KAK8071510.1"/>
    </source>
</evidence>
<dbReference type="EMBL" id="JAQQWM010000003">
    <property type="protein sequence ID" value="KAK8071510.1"/>
    <property type="molecule type" value="Genomic_DNA"/>
</dbReference>
<name>A0ABR1VMS1_9PEZI</name>
<keyword evidence="1" id="KW-0175">Coiled coil</keyword>
<organism evidence="3 4">
    <name type="scientific">Apiospora saccharicola</name>
    <dbReference type="NCBI Taxonomy" id="335842"/>
    <lineage>
        <taxon>Eukaryota</taxon>
        <taxon>Fungi</taxon>
        <taxon>Dikarya</taxon>
        <taxon>Ascomycota</taxon>
        <taxon>Pezizomycotina</taxon>
        <taxon>Sordariomycetes</taxon>
        <taxon>Xylariomycetidae</taxon>
        <taxon>Amphisphaeriales</taxon>
        <taxon>Apiosporaceae</taxon>
        <taxon>Apiospora</taxon>
    </lineage>
</organism>
<keyword evidence="4" id="KW-1185">Reference proteome</keyword>
<gene>
    <name evidence="3" type="ORF">PG996_004858</name>
</gene>
<proteinExistence type="predicted"/>
<reference evidence="3 4" key="1">
    <citation type="submission" date="2023-01" db="EMBL/GenBank/DDBJ databases">
        <title>Analysis of 21 Apiospora genomes using comparative genomics revels a genus with tremendous synthesis potential of carbohydrate active enzymes and secondary metabolites.</title>
        <authorList>
            <person name="Sorensen T."/>
        </authorList>
    </citation>
    <scope>NUCLEOTIDE SEQUENCE [LARGE SCALE GENOMIC DNA]</scope>
    <source>
        <strain evidence="3 4">CBS 83171</strain>
    </source>
</reference>
<dbReference type="Proteomes" id="UP001446871">
    <property type="component" value="Unassembled WGS sequence"/>
</dbReference>
<evidence type="ECO:0000256" key="2">
    <source>
        <dbReference type="SAM" id="MobiDB-lite"/>
    </source>
</evidence>